<dbReference type="RefSeq" id="WP_011054761.1">
    <property type="nucleotide sequence ID" value="NC_004070.1"/>
</dbReference>
<dbReference type="Proteomes" id="UP000000564">
    <property type="component" value="Chromosome"/>
</dbReference>
<evidence type="ECO:0000313" key="2">
    <source>
        <dbReference type="Proteomes" id="UP000000564"/>
    </source>
</evidence>
<proteinExistence type="predicted"/>
<dbReference type="AlphaFoldDB" id="A0A0H2UVH2"/>
<dbReference type="EMBL" id="AE014074">
    <property type="protein sequence ID" value="AAM79859.1"/>
    <property type="molecule type" value="Genomic_DNA"/>
</dbReference>
<protein>
    <submittedName>
        <fullName evidence="1">Uncharacterized protein</fullName>
    </submittedName>
</protein>
<gene>
    <name evidence="1" type="ordered locus">SpyM3_1252</name>
</gene>
<evidence type="ECO:0000313" key="1">
    <source>
        <dbReference type="EMBL" id="AAM79859.1"/>
    </source>
</evidence>
<name>A0A0H2UVH2_STRP3</name>
<accession>A0A0H2UVH2</accession>
<dbReference type="KEGG" id="spg:SpyM3_1252"/>
<reference evidence="1 2" key="1">
    <citation type="journal article" date="2002" name="Proc. Natl. Acad. Sci. U.S.A.">
        <title>Genome sequence of a serotype M3 strain of group A Streptococcus: phage-encoded toxins, the high-virulence phenotype, and clone emergence.</title>
        <authorList>
            <person name="Beres S.B."/>
            <person name="Sylva G.L."/>
            <person name="Barbian K.D."/>
            <person name="Lei B."/>
            <person name="Hoff J.S."/>
            <person name="Mammarella N.D."/>
            <person name="Liu M.Y."/>
            <person name="Smoot J.C."/>
            <person name="Porcella S.F."/>
            <person name="Parkins L.D."/>
            <person name="Campbell D.S."/>
            <person name="Smith T.M."/>
            <person name="McCormick J.K."/>
            <person name="Leung D.Y."/>
            <person name="Schlievert P.M."/>
            <person name="Musser J.M."/>
        </authorList>
    </citation>
    <scope>NUCLEOTIDE SEQUENCE [LARGE SCALE GENOMIC DNA]</scope>
    <source>
        <strain evidence="2">ATCC BAA-595 / MGAS315</strain>
    </source>
</reference>
<dbReference type="HOGENOM" id="CLU_2526156_0_0_9"/>
<organism evidence="1 2">
    <name type="scientific">Streptococcus pyogenes serotype M3 (strain ATCC BAA-595 / MGAS315)</name>
    <dbReference type="NCBI Taxonomy" id="198466"/>
    <lineage>
        <taxon>Bacteria</taxon>
        <taxon>Bacillati</taxon>
        <taxon>Bacillota</taxon>
        <taxon>Bacilli</taxon>
        <taxon>Lactobacillales</taxon>
        <taxon>Streptococcaceae</taxon>
        <taxon>Streptococcus</taxon>
    </lineage>
</organism>
<sequence>MVEIRINGELVTFDSNFRDALIFTIDCLRGSEEPTLKQTYQTFKDYTDEDLMDYIETEFDVWPELIVNRKIDSKWSTKQHILDD</sequence>